<dbReference type="GO" id="GO:0000287">
    <property type="term" value="F:magnesium ion binding"/>
    <property type="evidence" value="ECO:0007669"/>
    <property type="project" value="TreeGrafter"/>
</dbReference>
<dbReference type="Proteomes" id="UP000700596">
    <property type="component" value="Unassembled WGS sequence"/>
</dbReference>
<evidence type="ECO:0000256" key="5">
    <source>
        <dbReference type="SAM" id="MobiDB-lite"/>
    </source>
</evidence>
<evidence type="ECO:0000313" key="7">
    <source>
        <dbReference type="EMBL" id="KAH7125590.1"/>
    </source>
</evidence>
<evidence type="ECO:0000256" key="1">
    <source>
        <dbReference type="ARBA" id="ARBA00004651"/>
    </source>
</evidence>
<protein>
    <submittedName>
        <fullName evidence="7">Uncharacterized protein</fullName>
    </submittedName>
</protein>
<dbReference type="InterPro" id="IPR002523">
    <property type="entry name" value="MgTranspt_CorA/ZnTranspt_ZntB"/>
</dbReference>
<evidence type="ECO:0000313" key="8">
    <source>
        <dbReference type="Proteomes" id="UP000700596"/>
    </source>
</evidence>
<dbReference type="PANTHER" id="PTHR46494:SF1">
    <property type="entry name" value="CORA FAMILY METAL ION TRANSPORTER (EUROFUNG)"/>
    <property type="match status" value="1"/>
</dbReference>
<dbReference type="GO" id="GO:0015095">
    <property type="term" value="F:magnesium ion transmembrane transporter activity"/>
    <property type="evidence" value="ECO:0007669"/>
    <property type="project" value="TreeGrafter"/>
</dbReference>
<dbReference type="PANTHER" id="PTHR46494">
    <property type="entry name" value="CORA FAMILY METAL ION TRANSPORTER (EUROFUNG)"/>
    <property type="match status" value="1"/>
</dbReference>
<dbReference type="AlphaFoldDB" id="A0A9P9DTT4"/>
<dbReference type="OrthoDB" id="1046782at2759"/>
<evidence type="ECO:0000256" key="4">
    <source>
        <dbReference type="ARBA" id="ARBA00023136"/>
    </source>
</evidence>
<keyword evidence="8" id="KW-1185">Reference proteome</keyword>
<dbReference type="EMBL" id="JAGMWT010000007">
    <property type="protein sequence ID" value="KAH7125590.1"/>
    <property type="molecule type" value="Genomic_DNA"/>
</dbReference>
<dbReference type="Gene3D" id="1.20.58.340">
    <property type="entry name" value="Magnesium transport protein CorA, transmembrane region"/>
    <property type="match status" value="1"/>
</dbReference>
<dbReference type="GO" id="GO:0050897">
    <property type="term" value="F:cobalt ion binding"/>
    <property type="evidence" value="ECO:0007669"/>
    <property type="project" value="TreeGrafter"/>
</dbReference>
<feature type="region of interest" description="Disordered" evidence="5">
    <location>
        <begin position="189"/>
        <end position="210"/>
    </location>
</feature>
<dbReference type="GO" id="GO:0005886">
    <property type="term" value="C:plasma membrane"/>
    <property type="evidence" value="ECO:0007669"/>
    <property type="project" value="UniProtKB-SubCell"/>
</dbReference>
<keyword evidence="2 6" id="KW-0812">Transmembrane</keyword>
<organism evidence="7 8">
    <name type="scientific">Dendryphion nanum</name>
    <dbReference type="NCBI Taxonomy" id="256645"/>
    <lineage>
        <taxon>Eukaryota</taxon>
        <taxon>Fungi</taxon>
        <taxon>Dikarya</taxon>
        <taxon>Ascomycota</taxon>
        <taxon>Pezizomycotina</taxon>
        <taxon>Dothideomycetes</taxon>
        <taxon>Pleosporomycetidae</taxon>
        <taxon>Pleosporales</taxon>
        <taxon>Torulaceae</taxon>
        <taxon>Dendryphion</taxon>
    </lineage>
</organism>
<comment type="subcellular location">
    <subcellularLocation>
        <location evidence="1">Cell membrane</location>
        <topology evidence="1">Multi-pass membrane protein</topology>
    </subcellularLocation>
</comment>
<dbReference type="SUPFAM" id="SSF144083">
    <property type="entry name" value="Magnesium transport protein CorA, transmembrane region"/>
    <property type="match status" value="1"/>
</dbReference>
<accession>A0A9P9DTT4</accession>
<name>A0A9P9DTT4_9PLEO</name>
<dbReference type="Pfam" id="PF01544">
    <property type="entry name" value="CorA"/>
    <property type="match status" value="1"/>
</dbReference>
<evidence type="ECO:0000256" key="3">
    <source>
        <dbReference type="ARBA" id="ARBA00022989"/>
    </source>
</evidence>
<evidence type="ECO:0000256" key="2">
    <source>
        <dbReference type="ARBA" id="ARBA00022692"/>
    </source>
</evidence>
<keyword evidence="3 6" id="KW-1133">Transmembrane helix</keyword>
<dbReference type="GO" id="GO:0015087">
    <property type="term" value="F:cobalt ion transmembrane transporter activity"/>
    <property type="evidence" value="ECO:0007669"/>
    <property type="project" value="TreeGrafter"/>
</dbReference>
<proteinExistence type="predicted"/>
<feature type="transmembrane region" description="Helical" evidence="6">
    <location>
        <begin position="399"/>
        <end position="418"/>
    </location>
</feature>
<feature type="transmembrane region" description="Helical" evidence="6">
    <location>
        <begin position="438"/>
        <end position="458"/>
    </location>
</feature>
<feature type="compositionally biased region" description="Polar residues" evidence="5">
    <location>
        <begin position="198"/>
        <end position="209"/>
    </location>
</feature>
<keyword evidence="4 6" id="KW-0472">Membrane</keyword>
<sequence>MFSTSLTSDPQPLQQFKAKAGRLTSQIPVGSRNPSNAINFSPPVASALPLHVFDWTKPGATEHGDLRSVAALTALDIPPVRVIFAPRDIPIAETVDGLTELFKTYSIPSVFIDESLQNVSQSFGTRKDDAGTEYVWFHLLSKDVAVVTDEKGKRIVNDPSAHGTGAGPAQHTSQANFTWIKPGFVLKIEPRTKPTPPQSRSTTNSSGSTLAMGKAPQNVTLFCFGAPGSLGARFKRLTDLITCDELENDPYYLLDIVLEEMYKLMDQVGWAIADIFGDIESRTLAIASTPGKAGKELDFPGLHNLAKHTIYLRENCESALSTLDDLRTHHNRLMGADPNPVQRSTQQALEYRKTMFQSTERRLDSLDKRMANIIQLSFHLVTMTDSRVMQSENQSMKTIAVMTLIFMPLGTVATIFGTQLIRLRDEAPYQMEVSRDFWYLWLISVPLTVMVVIIWKVWYRDEKKRLIDGIQPHVVEDRRYMGWKGIKETFSKKKNERRKKKDDMS</sequence>
<dbReference type="InterPro" id="IPR045863">
    <property type="entry name" value="CorA_TM1_TM2"/>
</dbReference>
<comment type="caution">
    <text evidence="7">The sequence shown here is derived from an EMBL/GenBank/DDBJ whole genome shotgun (WGS) entry which is preliminary data.</text>
</comment>
<evidence type="ECO:0000256" key="6">
    <source>
        <dbReference type="SAM" id="Phobius"/>
    </source>
</evidence>
<gene>
    <name evidence="7" type="ORF">B0J11DRAFT_528770</name>
</gene>
<reference evidence="7" key="1">
    <citation type="journal article" date="2021" name="Nat. Commun.">
        <title>Genetic determinants of endophytism in the Arabidopsis root mycobiome.</title>
        <authorList>
            <person name="Mesny F."/>
            <person name="Miyauchi S."/>
            <person name="Thiergart T."/>
            <person name="Pickel B."/>
            <person name="Atanasova L."/>
            <person name="Karlsson M."/>
            <person name="Huettel B."/>
            <person name="Barry K.W."/>
            <person name="Haridas S."/>
            <person name="Chen C."/>
            <person name="Bauer D."/>
            <person name="Andreopoulos W."/>
            <person name="Pangilinan J."/>
            <person name="LaButti K."/>
            <person name="Riley R."/>
            <person name="Lipzen A."/>
            <person name="Clum A."/>
            <person name="Drula E."/>
            <person name="Henrissat B."/>
            <person name="Kohler A."/>
            <person name="Grigoriev I.V."/>
            <person name="Martin F.M."/>
            <person name="Hacquard S."/>
        </authorList>
    </citation>
    <scope>NUCLEOTIDE SEQUENCE</scope>
    <source>
        <strain evidence="7">MPI-CAGE-CH-0243</strain>
    </source>
</reference>